<evidence type="ECO:0000256" key="6">
    <source>
        <dbReference type="ARBA" id="ARBA00023163"/>
    </source>
</evidence>
<dbReference type="Proteomes" id="UP001312908">
    <property type="component" value="Unassembled WGS sequence"/>
</dbReference>
<dbReference type="SUPFAM" id="SSF47729">
    <property type="entry name" value="IHF-like DNA-binding proteins"/>
    <property type="match status" value="1"/>
</dbReference>
<evidence type="ECO:0000256" key="1">
    <source>
        <dbReference type="ARBA" id="ARBA00010529"/>
    </source>
</evidence>
<evidence type="ECO:0000313" key="9">
    <source>
        <dbReference type="EMBL" id="MEE8659381.1"/>
    </source>
</evidence>
<dbReference type="InterPro" id="IPR020816">
    <property type="entry name" value="Histone-like_DNA-bd_CS"/>
</dbReference>
<dbReference type="InterPro" id="IPR005684">
    <property type="entry name" value="IHF_alpha"/>
</dbReference>
<gene>
    <name evidence="9" type="ORF">DOFOFD_10225</name>
</gene>
<dbReference type="InterPro" id="IPR010992">
    <property type="entry name" value="IHF-like_DNA-bd_dom_sf"/>
</dbReference>
<dbReference type="NCBIfam" id="NF001401">
    <property type="entry name" value="PRK00285.1"/>
    <property type="match status" value="1"/>
</dbReference>
<evidence type="ECO:0000256" key="5">
    <source>
        <dbReference type="ARBA" id="ARBA00023125"/>
    </source>
</evidence>
<keyword evidence="3" id="KW-0810">Translation regulation</keyword>
<comment type="similarity">
    <text evidence="1 8">Belongs to the bacterial histone-like protein family.</text>
</comment>
<evidence type="ECO:0000256" key="3">
    <source>
        <dbReference type="ARBA" id="ARBA00022845"/>
    </source>
</evidence>
<dbReference type="Gene3D" id="4.10.520.10">
    <property type="entry name" value="IHF-like DNA-binding proteins"/>
    <property type="match status" value="1"/>
</dbReference>
<dbReference type="Pfam" id="PF00216">
    <property type="entry name" value="Bac_DNA_binding"/>
    <property type="match status" value="1"/>
</dbReference>
<dbReference type="PRINTS" id="PR01727">
    <property type="entry name" value="DNABINDINGHU"/>
</dbReference>
<dbReference type="EMBL" id="JAWJZY010000004">
    <property type="protein sequence ID" value="MEE8659381.1"/>
    <property type="molecule type" value="Genomic_DNA"/>
</dbReference>
<reference evidence="9 10" key="1">
    <citation type="submission" date="2023-10" db="EMBL/GenBank/DDBJ databases">
        <title>Sorlinia euscelidii gen. nov., sp. nov., an acetic acid bacteria isolated from the gut of Euscelidius variegatus emitter.</title>
        <authorList>
            <person name="Michoud G."/>
            <person name="Marasco R."/>
            <person name="Seferji K."/>
            <person name="Gonella E."/>
            <person name="Garuglieri E."/>
            <person name="Alma A."/>
            <person name="Mapelli F."/>
            <person name="Borin S."/>
            <person name="Daffonchio D."/>
            <person name="Crotti E."/>
        </authorList>
    </citation>
    <scope>NUCLEOTIDE SEQUENCE [LARGE SCALE GENOMIC DNA]</scope>
    <source>
        <strain evidence="9 10">EV16P</strain>
    </source>
</reference>
<evidence type="ECO:0000256" key="2">
    <source>
        <dbReference type="ARBA" id="ARBA00018329"/>
    </source>
</evidence>
<comment type="caution">
    <text evidence="9">The sequence shown here is derived from an EMBL/GenBank/DDBJ whole genome shotgun (WGS) entry which is preliminary data.</text>
</comment>
<organism evidence="9 10">
    <name type="scientific">Sorlinia euscelidii</name>
    <dbReference type="NCBI Taxonomy" id="3081148"/>
    <lineage>
        <taxon>Bacteria</taxon>
        <taxon>Pseudomonadati</taxon>
        <taxon>Pseudomonadota</taxon>
        <taxon>Alphaproteobacteria</taxon>
        <taxon>Acetobacterales</taxon>
        <taxon>Acetobacteraceae</taxon>
        <taxon>Sorlinia</taxon>
    </lineage>
</organism>
<dbReference type="PANTHER" id="PTHR33175">
    <property type="entry name" value="DNA-BINDING PROTEIN HU"/>
    <property type="match status" value="1"/>
</dbReference>
<evidence type="ECO:0000256" key="8">
    <source>
        <dbReference type="RuleBase" id="RU003939"/>
    </source>
</evidence>
<evidence type="ECO:0000256" key="7">
    <source>
        <dbReference type="ARBA" id="ARBA00023172"/>
    </source>
</evidence>
<keyword evidence="4" id="KW-0805">Transcription regulation</keyword>
<keyword evidence="6" id="KW-0804">Transcription</keyword>
<dbReference type="PROSITE" id="PS00045">
    <property type="entry name" value="HISTONE_LIKE"/>
    <property type="match status" value="1"/>
</dbReference>
<dbReference type="InterPro" id="IPR000119">
    <property type="entry name" value="Hist_DNA-bd"/>
</dbReference>
<dbReference type="CDD" id="cd13835">
    <property type="entry name" value="IHF_A"/>
    <property type="match status" value="1"/>
</dbReference>
<proteinExistence type="inferred from homology"/>
<name>A0ABU7U5M3_9PROT</name>
<evidence type="ECO:0000313" key="10">
    <source>
        <dbReference type="Proteomes" id="UP001312908"/>
    </source>
</evidence>
<dbReference type="RefSeq" id="WP_319807308.1">
    <property type="nucleotide sequence ID" value="NZ_JAWJZY010000004.1"/>
</dbReference>
<evidence type="ECO:0000256" key="4">
    <source>
        <dbReference type="ARBA" id="ARBA00023015"/>
    </source>
</evidence>
<dbReference type="PANTHER" id="PTHR33175:SF2">
    <property type="entry name" value="INTEGRATION HOST FACTOR SUBUNIT ALPHA"/>
    <property type="match status" value="1"/>
</dbReference>
<dbReference type="SMART" id="SM00411">
    <property type="entry name" value="BHL"/>
    <property type="match status" value="1"/>
</dbReference>
<accession>A0ABU7U5M3</accession>
<keyword evidence="10" id="KW-1185">Reference proteome</keyword>
<sequence length="107" mass="11809">MSTITRAHLVDLLHTRIGLSRQDNSDVLESVLENIAASLESGETVKLSGFGTFAVRKKGRRIGRNPKTGEEVAIQPRSVLIFRPSQMLKSALRAAPIKEKRVVEEVT</sequence>
<protein>
    <recommendedName>
        <fullName evidence="2">Integration host factor subunit alpha</fullName>
    </recommendedName>
</protein>
<keyword evidence="5" id="KW-0238">DNA-binding</keyword>
<keyword evidence="7" id="KW-0233">DNA recombination</keyword>